<feature type="domain" description="Helicase C-terminal" evidence="28">
    <location>
        <begin position="271"/>
        <end position="448"/>
    </location>
</feature>
<dbReference type="InterPro" id="IPR000719">
    <property type="entry name" value="Prot_kinase_dom"/>
</dbReference>
<dbReference type="InterPro" id="IPR011009">
    <property type="entry name" value="Kinase-like_dom_sf"/>
</dbReference>
<dbReference type="InterPro" id="IPR014001">
    <property type="entry name" value="Helicase_ATP-bd"/>
</dbReference>
<evidence type="ECO:0000256" key="8">
    <source>
        <dbReference type="ARBA" id="ARBA00022801"/>
    </source>
</evidence>
<dbReference type="SUPFAM" id="SSF55874">
    <property type="entry name" value="ATPase domain of HSP90 chaperone/DNA topoisomerase II/histidine kinase"/>
    <property type="match status" value="1"/>
</dbReference>
<dbReference type="FunFam" id="3.40.50.300:FF:000168">
    <property type="entry name" value="DEAD-box ATP-dependent RNA helicase 56-like"/>
    <property type="match status" value="1"/>
</dbReference>
<dbReference type="PROSITE" id="PS51194">
    <property type="entry name" value="HELICASE_CTER"/>
    <property type="match status" value="1"/>
</dbReference>
<dbReference type="Pfam" id="PF13191">
    <property type="entry name" value="AAA_16"/>
    <property type="match status" value="1"/>
</dbReference>
<keyword evidence="11" id="KW-0067">ATP-binding</keyword>
<keyword evidence="14" id="KW-0508">mRNA splicing</keyword>
<dbReference type="PRINTS" id="PR00344">
    <property type="entry name" value="BCTRLSENSOR"/>
</dbReference>
<evidence type="ECO:0000313" key="30">
    <source>
        <dbReference type="EMBL" id="SJL06334.1"/>
    </source>
</evidence>
<dbReference type="GO" id="GO:0000155">
    <property type="term" value="F:phosphorelay sensor kinase activity"/>
    <property type="evidence" value="ECO:0007669"/>
    <property type="project" value="InterPro"/>
</dbReference>
<dbReference type="Gene3D" id="1.10.510.10">
    <property type="entry name" value="Transferase(Phosphotransferase) domain 1"/>
    <property type="match status" value="1"/>
</dbReference>
<dbReference type="Gene3D" id="3.40.50.300">
    <property type="entry name" value="P-loop containing nucleotide triphosphate hydrolases"/>
    <property type="match status" value="2"/>
</dbReference>
<dbReference type="Pfam" id="PF00271">
    <property type="entry name" value="Helicase_C"/>
    <property type="match status" value="1"/>
</dbReference>
<dbReference type="SUPFAM" id="SSF52172">
    <property type="entry name" value="CheY-like"/>
    <property type="match status" value="1"/>
</dbReference>
<dbReference type="InterPro" id="IPR003661">
    <property type="entry name" value="HisK_dim/P_dom"/>
</dbReference>
<evidence type="ECO:0000256" key="18">
    <source>
        <dbReference type="ARBA" id="ARBA00040177"/>
    </source>
</evidence>
<keyword evidence="6" id="KW-0547">Nucleotide-binding</keyword>
<dbReference type="InterPro" id="IPR014014">
    <property type="entry name" value="RNA_helicase_DEAD_Q_motif"/>
</dbReference>
<comment type="subcellular location">
    <subcellularLocation>
        <location evidence="1">Nucleus</location>
    </subcellularLocation>
</comment>
<dbReference type="Gene3D" id="3.40.50.2300">
    <property type="match status" value="1"/>
</dbReference>
<evidence type="ECO:0000256" key="7">
    <source>
        <dbReference type="ARBA" id="ARBA00022777"/>
    </source>
</evidence>
<dbReference type="Gene3D" id="1.10.287.130">
    <property type="match status" value="1"/>
</dbReference>
<dbReference type="SMART" id="SM00065">
    <property type="entry name" value="GAF"/>
    <property type="match status" value="1"/>
</dbReference>
<dbReference type="EC" id="3.6.4.13" evidence="2"/>
<evidence type="ECO:0000256" key="2">
    <source>
        <dbReference type="ARBA" id="ARBA00012552"/>
    </source>
</evidence>
<dbReference type="InterPro" id="IPR003018">
    <property type="entry name" value="GAF"/>
</dbReference>
<dbReference type="STRING" id="47428.A0A284RC82"/>
<evidence type="ECO:0000256" key="1">
    <source>
        <dbReference type="ARBA" id="ARBA00004123"/>
    </source>
</evidence>
<keyword evidence="4" id="KW-0808">Transferase</keyword>
<evidence type="ECO:0000256" key="5">
    <source>
        <dbReference type="ARBA" id="ARBA00022728"/>
    </source>
</evidence>
<dbReference type="OMA" id="GTMPFEG"/>
<evidence type="ECO:0000259" key="26">
    <source>
        <dbReference type="PROSITE" id="PS50110"/>
    </source>
</evidence>
<keyword evidence="8" id="KW-0378">Hydrolase</keyword>
<keyword evidence="31" id="KW-1185">Reference proteome</keyword>
<dbReference type="SMART" id="SM00220">
    <property type="entry name" value="S_TKc"/>
    <property type="match status" value="1"/>
</dbReference>
<dbReference type="PROSITE" id="PS50011">
    <property type="entry name" value="PROTEIN_KINASE_DOM"/>
    <property type="match status" value="1"/>
</dbReference>
<dbReference type="SUPFAM" id="SSF47384">
    <property type="entry name" value="Homodimeric domain of signal transducing histidine kinase"/>
    <property type="match status" value="1"/>
</dbReference>
<evidence type="ECO:0000259" key="24">
    <source>
        <dbReference type="PROSITE" id="PS50011"/>
    </source>
</evidence>
<dbReference type="CDD" id="cd00082">
    <property type="entry name" value="HisKA"/>
    <property type="match status" value="1"/>
</dbReference>
<feature type="domain" description="Response regulatory" evidence="26">
    <location>
        <begin position="2614"/>
        <end position="2754"/>
    </location>
</feature>
<dbReference type="Pfam" id="PF02518">
    <property type="entry name" value="HATPase_c"/>
    <property type="match status" value="1"/>
</dbReference>
<dbReference type="CDD" id="cd18787">
    <property type="entry name" value="SF2_C_DEAD"/>
    <property type="match status" value="1"/>
</dbReference>
<comment type="similarity">
    <text evidence="17">Belongs to the DEAD box helicase family. DECD subfamily.</text>
</comment>
<feature type="region of interest" description="Disordered" evidence="23">
    <location>
        <begin position="894"/>
        <end position="946"/>
    </location>
</feature>
<evidence type="ECO:0000259" key="25">
    <source>
        <dbReference type="PROSITE" id="PS50109"/>
    </source>
</evidence>
<dbReference type="PANTHER" id="PTHR45339">
    <property type="entry name" value="HYBRID SIGNAL TRANSDUCTION HISTIDINE KINASE J"/>
    <property type="match status" value="1"/>
</dbReference>
<keyword evidence="12" id="KW-0694">RNA-binding</keyword>
<dbReference type="Pfam" id="PF13185">
    <property type="entry name" value="GAF_2"/>
    <property type="match status" value="1"/>
</dbReference>
<feature type="short sequence motif" description="Q motif" evidence="22">
    <location>
        <begin position="53"/>
        <end position="81"/>
    </location>
</feature>
<evidence type="ECO:0000256" key="20">
    <source>
        <dbReference type="ARBA" id="ARBA00047984"/>
    </source>
</evidence>
<comment type="catalytic activity">
    <reaction evidence="20">
        <text>ATP + H2O = ADP + phosphate + H(+)</text>
        <dbReference type="Rhea" id="RHEA:13065"/>
        <dbReference type="ChEBI" id="CHEBI:15377"/>
        <dbReference type="ChEBI" id="CHEBI:15378"/>
        <dbReference type="ChEBI" id="CHEBI:30616"/>
        <dbReference type="ChEBI" id="CHEBI:43474"/>
        <dbReference type="ChEBI" id="CHEBI:456216"/>
        <dbReference type="EC" id="3.6.4.13"/>
    </reaction>
</comment>
<dbReference type="SMART" id="SM00387">
    <property type="entry name" value="HATPase_c"/>
    <property type="match status" value="1"/>
</dbReference>
<evidence type="ECO:0000256" key="4">
    <source>
        <dbReference type="ARBA" id="ARBA00022679"/>
    </source>
</evidence>
<dbReference type="GO" id="GO:0003723">
    <property type="term" value="F:RNA binding"/>
    <property type="evidence" value="ECO:0007669"/>
    <property type="project" value="UniProtKB-KW"/>
</dbReference>
<evidence type="ECO:0000256" key="13">
    <source>
        <dbReference type="ARBA" id="ARBA00023012"/>
    </source>
</evidence>
<evidence type="ECO:0000256" key="6">
    <source>
        <dbReference type="ARBA" id="ARBA00022741"/>
    </source>
</evidence>
<dbReference type="SMART" id="SM00487">
    <property type="entry name" value="DEXDc"/>
    <property type="match status" value="1"/>
</dbReference>
<comment type="function">
    <text evidence="16">ATP-binding RNA helicase involved in transcription elongation and required for the export of mRNA out of the nucleus. SUB2 also plays a role in pre-mRNA splicing and spliceosome assembly. May be involved in rDNA and telomeric silencing, and maintenance of genome integrity.</text>
</comment>
<dbReference type="InterPro" id="IPR003594">
    <property type="entry name" value="HATPase_dom"/>
</dbReference>
<feature type="compositionally biased region" description="Polar residues" evidence="23">
    <location>
        <begin position="1987"/>
        <end position="1999"/>
    </location>
</feature>
<dbReference type="PANTHER" id="PTHR45339:SF1">
    <property type="entry name" value="HYBRID SIGNAL TRANSDUCTION HISTIDINE KINASE J"/>
    <property type="match status" value="1"/>
</dbReference>
<dbReference type="Gene3D" id="3.30.450.40">
    <property type="match status" value="1"/>
</dbReference>
<evidence type="ECO:0000256" key="11">
    <source>
        <dbReference type="ARBA" id="ARBA00022840"/>
    </source>
</evidence>
<dbReference type="OrthoDB" id="60033at2759"/>
<evidence type="ECO:0000259" key="28">
    <source>
        <dbReference type="PROSITE" id="PS51194"/>
    </source>
</evidence>
<dbReference type="FunFam" id="3.40.50.300:FF:000111">
    <property type="entry name" value="DEAD-box ATP-dependent RNA helicase"/>
    <property type="match status" value="1"/>
</dbReference>
<feature type="domain" description="DEAD-box RNA helicase Q" evidence="29">
    <location>
        <begin position="53"/>
        <end position="81"/>
    </location>
</feature>
<dbReference type="CDD" id="cd17950">
    <property type="entry name" value="DEADc_DDX39"/>
    <property type="match status" value="1"/>
</dbReference>
<dbReference type="Pfam" id="PF00270">
    <property type="entry name" value="DEAD"/>
    <property type="match status" value="1"/>
</dbReference>
<evidence type="ECO:0000256" key="3">
    <source>
        <dbReference type="ARBA" id="ARBA00022553"/>
    </source>
</evidence>
<dbReference type="Pfam" id="PF00512">
    <property type="entry name" value="HisKA"/>
    <property type="match status" value="1"/>
</dbReference>
<dbReference type="PROSITE" id="PS50110">
    <property type="entry name" value="RESPONSE_REGULATORY"/>
    <property type="match status" value="1"/>
</dbReference>
<evidence type="ECO:0000256" key="10">
    <source>
        <dbReference type="ARBA" id="ARBA00022816"/>
    </source>
</evidence>
<dbReference type="GO" id="GO:0051028">
    <property type="term" value="P:mRNA transport"/>
    <property type="evidence" value="ECO:0007669"/>
    <property type="project" value="UniProtKB-KW"/>
</dbReference>
<dbReference type="InterPro" id="IPR011545">
    <property type="entry name" value="DEAD/DEAH_box_helicase_dom"/>
</dbReference>
<organism evidence="30 31">
    <name type="scientific">Armillaria ostoyae</name>
    <name type="common">Armillaria root rot fungus</name>
    <dbReference type="NCBI Taxonomy" id="47428"/>
    <lineage>
        <taxon>Eukaryota</taxon>
        <taxon>Fungi</taxon>
        <taxon>Dikarya</taxon>
        <taxon>Basidiomycota</taxon>
        <taxon>Agaricomycotina</taxon>
        <taxon>Agaricomycetes</taxon>
        <taxon>Agaricomycetidae</taxon>
        <taxon>Agaricales</taxon>
        <taxon>Marasmiineae</taxon>
        <taxon>Physalacriaceae</taxon>
        <taxon>Armillaria</taxon>
    </lineage>
</organism>
<feature type="domain" description="Protein kinase" evidence="24">
    <location>
        <begin position="512"/>
        <end position="843"/>
    </location>
</feature>
<evidence type="ECO:0000256" key="21">
    <source>
        <dbReference type="PROSITE-ProRule" id="PRU00169"/>
    </source>
</evidence>
<dbReference type="InterPro" id="IPR004358">
    <property type="entry name" value="Sig_transdc_His_kin-like_C"/>
</dbReference>
<keyword evidence="7" id="KW-0418">Kinase</keyword>
<protein>
    <recommendedName>
        <fullName evidence="18">ATP-dependent RNA helicase SUB2</fullName>
        <ecNumber evidence="2">3.6.4.13</ecNumber>
    </recommendedName>
    <alternativeName>
        <fullName evidence="19">ATP-dependent RNA helicase sub2</fullName>
    </alternativeName>
</protein>
<evidence type="ECO:0000256" key="17">
    <source>
        <dbReference type="ARBA" id="ARBA00038213"/>
    </source>
</evidence>
<keyword evidence="15" id="KW-0539">Nucleus</keyword>
<dbReference type="InterPro" id="IPR041664">
    <property type="entry name" value="AAA_16"/>
</dbReference>
<feature type="domain" description="Histidine kinase" evidence="25">
    <location>
        <begin position="2213"/>
        <end position="2437"/>
    </location>
</feature>
<keyword evidence="5" id="KW-0747">Spliceosome</keyword>
<dbReference type="GO" id="GO:0005524">
    <property type="term" value="F:ATP binding"/>
    <property type="evidence" value="ECO:0007669"/>
    <property type="project" value="UniProtKB-KW"/>
</dbReference>
<dbReference type="PROSITE" id="PS50109">
    <property type="entry name" value="HIS_KIN"/>
    <property type="match status" value="1"/>
</dbReference>
<keyword evidence="13" id="KW-0902">Two-component regulatory system</keyword>
<feature type="domain" description="Helicase ATP-binding" evidence="27">
    <location>
        <begin position="84"/>
        <end position="259"/>
    </location>
</feature>
<dbReference type="CDD" id="cd16922">
    <property type="entry name" value="HATPase_EvgS-ArcB-TorS-like"/>
    <property type="match status" value="1"/>
</dbReference>
<keyword evidence="14" id="KW-0507">mRNA processing</keyword>
<dbReference type="SUPFAM" id="SSF56112">
    <property type="entry name" value="Protein kinase-like (PK-like)"/>
    <property type="match status" value="1"/>
</dbReference>
<keyword evidence="10" id="KW-0509">mRNA transport</keyword>
<evidence type="ECO:0000256" key="15">
    <source>
        <dbReference type="ARBA" id="ARBA00023242"/>
    </source>
</evidence>
<gene>
    <name evidence="30" type="ORF">ARMOST_09670</name>
</gene>
<dbReference type="SUPFAM" id="SSF55781">
    <property type="entry name" value="GAF domain-like"/>
    <property type="match status" value="1"/>
</dbReference>
<evidence type="ECO:0000313" key="31">
    <source>
        <dbReference type="Proteomes" id="UP000219338"/>
    </source>
</evidence>
<dbReference type="FunFam" id="3.30.565.10:FF:000010">
    <property type="entry name" value="Sensor histidine kinase RcsC"/>
    <property type="match status" value="1"/>
</dbReference>
<dbReference type="InterPro" id="IPR001650">
    <property type="entry name" value="Helicase_C-like"/>
</dbReference>
<sequence>MSANDNEDLIDYEDEHDIVPNGSAAAAATNGAATGGAGADGDDKKNFSGIHSTGFRDFLLKPELLRAISDLGFEHPSEVQQECIPQAVLGMDVLCQAKSGHGKTAVFVLATLQQLEAVNGQISVLVLCHTRELAFQIKNEYTRFAKYMPEVRVSTFYGGTPVSKDAETLRDKNKCPHIVVATPGRLNALARDKVLDAKNVKHFVLDECDKMLEQLDMRRDVQEIFRATPHHKQVMMFSATLAKDIRVTCKKFMANPLEIFVDDETKLTLHGLQQHYVKLEESGKNRKLNDLLDTLEFNQASTSFVVDISLSDIFQVVIFVKSVARAIELDKLLVSCNFPSISIHSGLQQEERINRYSAFKAFEKRILVATDIFGRGIDVERVNIVVNYDCPPDADSYLHRVGRAGRFGTKGLAVSFVSSDSDQQVLESIQSRFEVAIPELPDHIDPASYIRAAFLASVHEPITNLSDCIEEGRLPPRLHVDSRRPMRRKFGLPTLPNLYFRPADGILSVPGYTFEKAMPWEDTGSMTYLAEGSSLKDSSNVLAKISPAQSNGSMCLEREAHILGRMALSSDNPALRMIDFISIPKENGDVVVLLLFHPGPNLLGRYLPPSKINELLLADMSRVRPSSSHGDIYMLGIEEPDFTEEMEAFDIMDLASFLEFAIQATHCLESLHKAGIIHREVRANAFHLNAHSGNVRFVHFGNRAISLEKSGSPSSLVLKAFDESEKVKVKEALCYLAPEQTGSIETTTQDHRTDLYSLGIMFWTLLVGRGQMPFEGGPLELLHSIVQKRPMPVHDLLAKHPDLRYQSAYGLKTDLIECQRRLLVSVSASADTSATELIPHFDIAVQDRFMEFTIPLVLFGRDKELELVRNVIRNTSTSFSRHFSASKGYISISSSGSQGTGTGNGEDHTDSRSSGSGISSKSNIMNTEVARSVSRSTPYDQSSVSASITSSLQTSDGLLRTSLRSRPRTARAQVVVVAGPPGVGKSSMILINQAKWRSHGLWGHTKFQNVDSAPFSALLSCLSSVLRQLMVFHTDVHRFVTALKERLGPQIQNVPLLYQGTPELRDVLALLDIHVDTPKERLSSRELRARFQTLVENVFTVVAETRLFALFLDDLHEADDSTLDLVSSFINSKSRMLIFATIRSDRGDVVERVRSMFSSRSKPTWITLEPLSYNAISTLVSKTLHRAKEDCAPLSRVIYSASSGNAFSARSILNTFHRHNFITFNWERNSWQYDMAAIESSLDTEKTLDPTDLTFLVSQLRELPEEARKYLIWAALFGESFKVTEVALMMHLEDASGSSSSEDEHEDYLTFHRMDTTNSPRNSILGLQKALDEGWLIQRARDMCSFAHDRYRQAAQAEAANLPEDVAAKMSFRIVLMMLHETPVDIYRIAEHAKRQDHPKRDELLSVLIEAGEAAWTRGAHELAIRSFHSARALLRGDPWSEHPQRTFQLFSRIASLANWGGDYVTSDELVQDCMLHAQRPEQTAFLLRLRSRNHWMRGNFKDALSDNLLALKILGVEIDPAPTRRKADRMFEEVKNEILAVGFDEILSIPRTTDPRHLLAVELLNDAGSNAYWSTSPAFADVIGLTTIQQALRNGMAPGTALGFFFALGGAAEQRELYRFSADLARLALRIAERHGSSSEKCRAQVLYCSMVSGYDSMHISTMIPRLEEAIQYGNSAGDRVYTAFARVHAIITRLFVCEHINELVTAAEDCVNEIKQAASGADMIALAQSCLNVIRALGGYTYARSADTAFDTDAFNEAEYLAQLREQSGNPALAFSWYNSFKIVGFYCLGFFDEAAELGFSLYDTRDRHPNHRHVRYGLFFHSLAMISSMRKRNVTEETRIRYLKQIELNQRFIKKWLSPSPVNTSTWVALVDAELSSLLNKPSANKQYDTAVKLAVNHDWLLEEGWGLYLQGCHFVRTGVEGLGSELQRRGISRHSQWGAQGIVNYLNTVVGSRPQYPLKRPIFMTDVAVQTESATVDDPNFPYGQTKTTMSDEQESTLSASDLASILKWSKDISSDINLSSALQRLTEIATETSGSQNTCVVITREDGDYTVATSMTPPEQCQVYEHPRSVRSLANPLQKAIIQHTINSKERLLFDDAASDSRFAAEARQTVYRSVICLPIFSNRGQTFGTVYVSSKYSFSQNIVIMLTLLCQQASISISNALLFRSVQASTRENLKMIAAQRDALETARKSREDALKATKIKSNFLASMSHELRTPFSSFYGLLDLLSGTELNPGQSEIVQTAKQSCELLLKIIDSILDYSKLEASALKLEPCGFLVENIIADCMELLLPVAAKKLDLSFNIEPDVPPWVYADDARIRQVLMNLIGNAVKFTEKGYVQVSCSVANPASVSSSDEVNIKFVIQDSGIGLSPSDVELLFVPFQQADNSSTRRFGGTGLGLSISRQLVKLMNGAIGVQSELHAGSMFWFTIPVKIFHSEESKRSLLDIQNLKASLQQPQILVISGSSVTLALLKTFFTGFTVTPISNLQDAEMFLRNFSNLHAPLDFIILDDQSDEHANDLAHFLRSLHVSALQDTKIIHLYTPTTNLSRQSIFGTSTPGVVKMTKPPRQARLLQTLAGLKDLPNAIPSVSSTEVSKAVQNVAAAQRTLYGNVLIAEDNPIAQQLLVKQLQRCQLNVTATSNGNEAISGKIKLLLSLILLSELFTEWESRDPGYFTVALFDHHMPICDGVEAAKRIRMLENKRKCQVMLPIVALSADCQESTKQLCLSAGMNAFFSKPLKKSDLISLLSMFGPSLPVT</sequence>
<dbReference type="InterPro" id="IPR011006">
    <property type="entry name" value="CheY-like_superfamily"/>
</dbReference>
<evidence type="ECO:0000256" key="19">
    <source>
        <dbReference type="ARBA" id="ARBA00040402"/>
    </source>
</evidence>
<dbReference type="GO" id="GO:0005681">
    <property type="term" value="C:spliceosomal complex"/>
    <property type="evidence" value="ECO:0007669"/>
    <property type="project" value="UniProtKB-KW"/>
</dbReference>
<dbReference type="SMART" id="SM00388">
    <property type="entry name" value="HisKA"/>
    <property type="match status" value="1"/>
</dbReference>
<dbReference type="GO" id="GO:0016787">
    <property type="term" value="F:hydrolase activity"/>
    <property type="evidence" value="ECO:0007669"/>
    <property type="project" value="UniProtKB-KW"/>
</dbReference>
<dbReference type="PROSITE" id="PS51195">
    <property type="entry name" value="Q_MOTIF"/>
    <property type="match status" value="1"/>
</dbReference>
<dbReference type="CDD" id="cd17546">
    <property type="entry name" value="REC_hyHK_CKI1_RcsC-like"/>
    <property type="match status" value="1"/>
</dbReference>
<dbReference type="SUPFAM" id="SSF52540">
    <property type="entry name" value="P-loop containing nucleoside triphosphate hydrolases"/>
    <property type="match status" value="2"/>
</dbReference>
<evidence type="ECO:0000259" key="27">
    <source>
        <dbReference type="PROSITE" id="PS51192"/>
    </source>
</evidence>
<dbReference type="InterPro" id="IPR029016">
    <property type="entry name" value="GAF-like_dom_sf"/>
</dbReference>
<keyword evidence="10" id="KW-0813">Transport</keyword>
<feature type="region of interest" description="Disordered" evidence="23">
    <location>
        <begin position="1979"/>
        <end position="1999"/>
    </location>
</feature>
<dbReference type="GO" id="GO:0008380">
    <property type="term" value="P:RNA splicing"/>
    <property type="evidence" value="ECO:0007669"/>
    <property type="project" value="UniProtKB-KW"/>
</dbReference>
<dbReference type="InterPro" id="IPR036890">
    <property type="entry name" value="HATPase_C_sf"/>
</dbReference>
<keyword evidence="9" id="KW-0347">Helicase</keyword>
<reference evidence="31" key="1">
    <citation type="journal article" date="2017" name="Nat. Ecol. Evol.">
        <title>Genome expansion and lineage-specific genetic innovations in the forest pathogenic fungi Armillaria.</title>
        <authorList>
            <person name="Sipos G."/>
            <person name="Prasanna A.N."/>
            <person name="Walter M.C."/>
            <person name="O'Connor E."/>
            <person name="Balint B."/>
            <person name="Krizsan K."/>
            <person name="Kiss B."/>
            <person name="Hess J."/>
            <person name="Varga T."/>
            <person name="Slot J."/>
            <person name="Riley R."/>
            <person name="Boka B."/>
            <person name="Rigling D."/>
            <person name="Barry K."/>
            <person name="Lee J."/>
            <person name="Mihaltcheva S."/>
            <person name="LaButti K."/>
            <person name="Lipzen A."/>
            <person name="Waldron R."/>
            <person name="Moloney N.M."/>
            <person name="Sperisen C."/>
            <person name="Kredics L."/>
            <person name="Vagvoelgyi C."/>
            <person name="Patrignani A."/>
            <person name="Fitzpatrick D."/>
            <person name="Nagy I."/>
            <person name="Doyle S."/>
            <person name="Anderson J.B."/>
            <person name="Grigoriev I.V."/>
            <person name="Gueldener U."/>
            <person name="Muensterkoetter M."/>
            <person name="Nagy L.G."/>
        </authorList>
    </citation>
    <scope>NUCLEOTIDE SEQUENCE [LARGE SCALE GENOMIC DNA]</scope>
    <source>
        <strain evidence="31">C18/9</strain>
    </source>
</reference>
<dbReference type="Pfam" id="PF00072">
    <property type="entry name" value="Response_reg"/>
    <property type="match status" value="1"/>
</dbReference>
<evidence type="ECO:0000256" key="23">
    <source>
        <dbReference type="SAM" id="MobiDB-lite"/>
    </source>
</evidence>
<dbReference type="Proteomes" id="UP000219338">
    <property type="component" value="Unassembled WGS sequence"/>
</dbReference>
<dbReference type="Gene3D" id="3.30.565.10">
    <property type="entry name" value="Histidine kinase-like ATPase, C-terminal domain"/>
    <property type="match status" value="1"/>
</dbReference>
<dbReference type="InterPro" id="IPR005467">
    <property type="entry name" value="His_kinase_dom"/>
</dbReference>
<accession>A0A284RC82</accession>
<evidence type="ECO:0000256" key="22">
    <source>
        <dbReference type="PROSITE-ProRule" id="PRU00552"/>
    </source>
</evidence>
<dbReference type="InterPro" id="IPR027417">
    <property type="entry name" value="P-loop_NTPase"/>
</dbReference>
<proteinExistence type="inferred from homology"/>
<dbReference type="SMART" id="SM00448">
    <property type="entry name" value="REC"/>
    <property type="match status" value="1"/>
</dbReference>
<dbReference type="SMART" id="SM00490">
    <property type="entry name" value="HELICc"/>
    <property type="match status" value="1"/>
</dbReference>
<evidence type="ECO:0000256" key="16">
    <source>
        <dbReference type="ARBA" id="ARBA00037698"/>
    </source>
</evidence>
<keyword evidence="3 21" id="KW-0597">Phosphoprotein</keyword>
<evidence type="ECO:0000256" key="12">
    <source>
        <dbReference type="ARBA" id="ARBA00022884"/>
    </source>
</evidence>
<dbReference type="InterPro" id="IPR036097">
    <property type="entry name" value="HisK_dim/P_sf"/>
</dbReference>
<feature type="modified residue" description="4-aspartylphosphate" evidence="21">
    <location>
        <position position="2683"/>
    </location>
</feature>
<evidence type="ECO:0000256" key="9">
    <source>
        <dbReference type="ARBA" id="ARBA00022806"/>
    </source>
</evidence>
<feature type="compositionally biased region" description="Low complexity" evidence="23">
    <location>
        <begin position="912"/>
        <end position="922"/>
    </location>
</feature>
<name>A0A284RC82_ARMOS</name>
<dbReference type="GO" id="GO:0003724">
    <property type="term" value="F:RNA helicase activity"/>
    <property type="evidence" value="ECO:0007669"/>
    <property type="project" value="UniProtKB-EC"/>
</dbReference>
<evidence type="ECO:0000256" key="14">
    <source>
        <dbReference type="ARBA" id="ARBA00023187"/>
    </source>
</evidence>
<dbReference type="PROSITE" id="PS51192">
    <property type="entry name" value="HELICASE_ATP_BIND_1"/>
    <property type="match status" value="1"/>
</dbReference>
<dbReference type="InterPro" id="IPR001789">
    <property type="entry name" value="Sig_transdc_resp-reg_receiver"/>
</dbReference>
<dbReference type="EMBL" id="FUEG01000007">
    <property type="protein sequence ID" value="SJL06334.1"/>
    <property type="molecule type" value="Genomic_DNA"/>
</dbReference>
<evidence type="ECO:0000259" key="29">
    <source>
        <dbReference type="PROSITE" id="PS51195"/>
    </source>
</evidence>
<feature type="compositionally biased region" description="Polar residues" evidence="23">
    <location>
        <begin position="933"/>
        <end position="946"/>
    </location>
</feature>